<dbReference type="GO" id="GO:0000981">
    <property type="term" value="F:DNA-binding transcription factor activity, RNA polymerase II-specific"/>
    <property type="evidence" value="ECO:0007669"/>
    <property type="project" value="TreeGrafter"/>
</dbReference>
<feature type="region of interest" description="Disordered" evidence="6">
    <location>
        <begin position="32"/>
        <end position="74"/>
    </location>
</feature>
<evidence type="ECO:0000256" key="2">
    <source>
        <dbReference type="ARBA" id="ARBA00023015"/>
    </source>
</evidence>
<protein>
    <recommendedName>
        <fullName evidence="7">Xylanolytic transcriptional activator regulatory domain-containing protein</fullName>
    </recommendedName>
</protein>
<dbReference type="SMART" id="SM00906">
    <property type="entry name" value="Fungal_trans"/>
    <property type="match status" value="1"/>
</dbReference>
<feature type="compositionally biased region" description="Polar residues" evidence="6">
    <location>
        <begin position="138"/>
        <end position="152"/>
    </location>
</feature>
<proteinExistence type="predicted"/>
<dbReference type="Pfam" id="PF04082">
    <property type="entry name" value="Fungal_trans"/>
    <property type="match status" value="1"/>
</dbReference>
<evidence type="ECO:0000313" key="9">
    <source>
        <dbReference type="Proteomes" id="UP000308730"/>
    </source>
</evidence>
<feature type="compositionally biased region" description="Polar residues" evidence="6">
    <location>
        <begin position="612"/>
        <end position="623"/>
    </location>
</feature>
<feature type="compositionally biased region" description="Polar residues" evidence="6">
    <location>
        <begin position="586"/>
        <end position="600"/>
    </location>
</feature>
<evidence type="ECO:0000313" key="8">
    <source>
        <dbReference type="EMBL" id="THH27633.1"/>
    </source>
</evidence>
<dbReference type="PANTHER" id="PTHR31845">
    <property type="entry name" value="FINGER DOMAIN PROTEIN, PUTATIVE-RELATED"/>
    <property type="match status" value="1"/>
</dbReference>
<organism evidence="8 9">
    <name type="scientific">Antrodiella citrinella</name>
    <dbReference type="NCBI Taxonomy" id="2447956"/>
    <lineage>
        <taxon>Eukaryota</taxon>
        <taxon>Fungi</taxon>
        <taxon>Dikarya</taxon>
        <taxon>Basidiomycota</taxon>
        <taxon>Agaricomycotina</taxon>
        <taxon>Agaricomycetes</taxon>
        <taxon>Polyporales</taxon>
        <taxon>Steccherinaceae</taxon>
        <taxon>Antrodiella</taxon>
    </lineage>
</organism>
<sequence length="775" mass="86822">MLRRLEKGLNNAKLKSHSYETTLSQLAHDSRLFPDADLPPLNLVPRLESGSHPRPLADGSDHEDDDDDSDKNAEGMFPAQLIKKENQLQRKPFFKTILNPVNTEPHSNQGAQNGSTSSGSPPFASRTPTRSPSASPAHHTSNGSPSEYNGSGSQNGGLKDPIDAGLITEDEAQVFFDMFFLRLNPFINLFDPALHTVTYVRSRCPFLFTTLMMACCKFFKPNLYQAVNKLAHEFSVRAFAESWKRVEVVQAFACLTYWKEADDTRTWTFIGYACRMAIELSLNRFVSESRLPHETDLQWLERRNRERTYLVLFVHDRSLSTMTGRPWMLHEDEIVRHSARWHEQGGGVSPGERRPEDVILASFVQLRLIASETASEIYARNSGEKKDLKEDVNHSELLRQCNFKLNQWMEHWEDEMNKAGGENFHIAFIRLFWLYLRLFLNSFGVQRAMASPPSSQPPVNIDALQMCFRSAVEHLQSVVDDFAAMSTLRYGQETITVMTAYCSVFLLKLLRNPNTSPHLPPNAVGDVHKYVLRTAEAHDSGSSDTSSASSSAEHHARFLRGLIIIDIHHENREKERLTGKREASADMTSSANVGPGSSSYPGPDERVPMDQYPSSYPQVPSQISHPDAYYSSPPSAATASPTNPPHADMPRVPASHYSDYAVGNGAIYYSDPPAPSMALPPHPPSHQLNTNALASGYTQSDVAYSQMMFRSIGIGYDLYHPTNPQQQYGQVRPTQAQQGWTMGDNMAYGSGSGYPNANGGDYVYHNQRGYDGYQR</sequence>
<evidence type="ECO:0000259" key="7">
    <source>
        <dbReference type="SMART" id="SM00906"/>
    </source>
</evidence>
<feature type="domain" description="Xylanolytic transcriptional activator regulatory" evidence="7">
    <location>
        <begin position="266"/>
        <end position="344"/>
    </location>
</feature>
<evidence type="ECO:0000256" key="5">
    <source>
        <dbReference type="ARBA" id="ARBA00023242"/>
    </source>
</evidence>
<reference evidence="8 9" key="1">
    <citation type="submission" date="2019-02" db="EMBL/GenBank/DDBJ databases">
        <title>Genome sequencing of the rare red list fungi Antrodiella citrinella (Flaviporus citrinellus).</title>
        <authorList>
            <person name="Buettner E."/>
            <person name="Kellner H."/>
        </authorList>
    </citation>
    <scope>NUCLEOTIDE SEQUENCE [LARGE SCALE GENOMIC DNA]</scope>
    <source>
        <strain evidence="8 9">DSM 108506</strain>
    </source>
</reference>
<feature type="compositionally biased region" description="Polar residues" evidence="6">
    <location>
        <begin position="99"/>
        <end position="120"/>
    </location>
</feature>
<feature type="region of interest" description="Disordered" evidence="6">
    <location>
        <begin position="574"/>
        <end position="652"/>
    </location>
</feature>
<accession>A0A4V3XI31</accession>
<keyword evidence="4" id="KW-0804">Transcription</keyword>
<evidence type="ECO:0000256" key="3">
    <source>
        <dbReference type="ARBA" id="ARBA00023125"/>
    </source>
</evidence>
<feature type="compositionally biased region" description="Low complexity" evidence="6">
    <location>
        <begin position="124"/>
        <end position="137"/>
    </location>
</feature>
<gene>
    <name evidence="8" type="ORF">EUX98_g6558</name>
</gene>
<comment type="subcellular location">
    <subcellularLocation>
        <location evidence="1">Nucleus</location>
    </subcellularLocation>
</comment>
<dbReference type="CDD" id="cd12148">
    <property type="entry name" value="fungal_TF_MHR"/>
    <property type="match status" value="1"/>
</dbReference>
<dbReference type="GO" id="GO:0008270">
    <property type="term" value="F:zinc ion binding"/>
    <property type="evidence" value="ECO:0007669"/>
    <property type="project" value="InterPro"/>
</dbReference>
<evidence type="ECO:0000256" key="6">
    <source>
        <dbReference type="SAM" id="MobiDB-lite"/>
    </source>
</evidence>
<dbReference type="GO" id="GO:0000976">
    <property type="term" value="F:transcription cis-regulatory region binding"/>
    <property type="evidence" value="ECO:0007669"/>
    <property type="project" value="TreeGrafter"/>
</dbReference>
<name>A0A4V3XI31_9APHY</name>
<comment type="caution">
    <text evidence="8">The sequence shown here is derived from an EMBL/GenBank/DDBJ whole genome shotgun (WGS) entry which is preliminary data.</text>
</comment>
<keyword evidence="9" id="KW-1185">Reference proteome</keyword>
<keyword evidence="2" id="KW-0805">Transcription regulation</keyword>
<feature type="region of interest" description="Disordered" evidence="6">
    <location>
        <begin position="99"/>
        <end position="162"/>
    </location>
</feature>
<dbReference type="InterPro" id="IPR007219">
    <property type="entry name" value="XnlR_reg_dom"/>
</dbReference>
<dbReference type="Proteomes" id="UP000308730">
    <property type="component" value="Unassembled WGS sequence"/>
</dbReference>
<dbReference type="OrthoDB" id="3163292at2759"/>
<dbReference type="PANTHER" id="PTHR31845:SF19">
    <property type="entry name" value="TRANSCRIPTION FACTOR DOMAIN-CONTAINING PROTEIN"/>
    <property type="match status" value="1"/>
</dbReference>
<dbReference type="GO" id="GO:0005634">
    <property type="term" value="C:nucleus"/>
    <property type="evidence" value="ECO:0007669"/>
    <property type="project" value="UniProtKB-SubCell"/>
</dbReference>
<dbReference type="GO" id="GO:0006351">
    <property type="term" value="P:DNA-templated transcription"/>
    <property type="evidence" value="ECO:0007669"/>
    <property type="project" value="InterPro"/>
</dbReference>
<evidence type="ECO:0000256" key="1">
    <source>
        <dbReference type="ARBA" id="ARBA00004123"/>
    </source>
</evidence>
<dbReference type="InterPro" id="IPR051089">
    <property type="entry name" value="prtT"/>
</dbReference>
<dbReference type="EMBL" id="SGPM01000237">
    <property type="protein sequence ID" value="THH27633.1"/>
    <property type="molecule type" value="Genomic_DNA"/>
</dbReference>
<feature type="compositionally biased region" description="Low complexity" evidence="6">
    <location>
        <begin position="624"/>
        <end position="641"/>
    </location>
</feature>
<evidence type="ECO:0000256" key="4">
    <source>
        <dbReference type="ARBA" id="ARBA00023163"/>
    </source>
</evidence>
<dbReference type="AlphaFoldDB" id="A0A4V3XI31"/>
<keyword evidence="5" id="KW-0539">Nucleus</keyword>
<feature type="compositionally biased region" description="Basic and acidic residues" evidence="6">
    <location>
        <begin position="574"/>
        <end position="584"/>
    </location>
</feature>
<keyword evidence="3" id="KW-0238">DNA-binding</keyword>